<keyword evidence="3" id="KW-1185">Reference proteome</keyword>
<comment type="caution">
    <text evidence="2">The sequence shown here is derived from an EMBL/GenBank/DDBJ whole genome shotgun (WGS) entry which is preliminary data.</text>
</comment>
<gene>
    <name evidence="2" type="ORF">E2C01_101381</name>
</gene>
<organism evidence="2 3">
    <name type="scientific">Portunus trituberculatus</name>
    <name type="common">Swimming crab</name>
    <name type="synonym">Neptunus trituberculatus</name>
    <dbReference type="NCBI Taxonomy" id="210409"/>
    <lineage>
        <taxon>Eukaryota</taxon>
        <taxon>Metazoa</taxon>
        <taxon>Ecdysozoa</taxon>
        <taxon>Arthropoda</taxon>
        <taxon>Crustacea</taxon>
        <taxon>Multicrustacea</taxon>
        <taxon>Malacostraca</taxon>
        <taxon>Eumalacostraca</taxon>
        <taxon>Eucarida</taxon>
        <taxon>Decapoda</taxon>
        <taxon>Pleocyemata</taxon>
        <taxon>Brachyura</taxon>
        <taxon>Eubrachyura</taxon>
        <taxon>Portunoidea</taxon>
        <taxon>Portunidae</taxon>
        <taxon>Portuninae</taxon>
        <taxon>Portunus</taxon>
    </lineage>
</organism>
<dbReference type="EMBL" id="VSRR010146936">
    <property type="protein sequence ID" value="MPD05629.1"/>
    <property type="molecule type" value="Genomic_DNA"/>
</dbReference>
<dbReference type="Proteomes" id="UP000324222">
    <property type="component" value="Unassembled WGS sequence"/>
</dbReference>
<reference evidence="2 3" key="1">
    <citation type="submission" date="2019-05" db="EMBL/GenBank/DDBJ databases">
        <title>Another draft genome of Portunus trituberculatus and its Hox gene families provides insights of decapod evolution.</title>
        <authorList>
            <person name="Jeong J.-H."/>
            <person name="Song I."/>
            <person name="Kim S."/>
            <person name="Choi T."/>
            <person name="Kim D."/>
            <person name="Ryu S."/>
            <person name="Kim W."/>
        </authorList>
    </citation>
    <scope>NUCLEOTIDE SEQUENCE [LARGE SCALE GENOMIC DNA]</scope>
    <source>
        <tissue evidence="2">Muscle</tissue>
    </source>
</reference>
<dbReference type="AlphaFoldDB" id="A0A5B7KKB7"/>
<evidence type="ECO:0000256" key="1">
    <source>
        <dbReference type="SAM" id="MobiDB-lite"/>
    </source>
</evidence>
<evidence type="ECO:0000313" key="3">
    <source>
        <dbReference type="Proteomes" id="UP000324222"/>
    </source>
</evidence>
<protein>
    <submittedName>
        <fullName evidence="2">Uncharacterized protein</fullName>
    </submittedName>
</protein>
<feature type="region of interest" description="Disordered" evidence="1">
    <location>
        <begin position="41"/>
        <end position="74"/>
    </location>
</feature>
<evidence type="ECO:0000313" key="2">
    <source>
        <dbReference type="EMBL" id="MPD05629.1"/>
    </source>
</evidence>
<name>A0A5B7KKB7_PORTR</name>
<sequence length="115" mass="13572">MGHKKHTRKHRGRGVEIKVRILFSDFIANLIELFPARPGLREEEEAEEEEKEEEGVWRRRKGDQEKIQRRNAKRKLKPTRIGKYKVLNPLGKGFEMFCVRDPVVFMGFDVAMACF</sequence>
<proteinExistence type="predicted"/>
<accession>A0A5B7KKB7</accession>
<feature type="compositionally biased region" description="Acidic residues" evidence="1">
    <location>
        <begin position="42"/>
        <end position="53"/>
    </location>
</feature>
<feature type="compositionally biased region" description="Basic and acidic residues" evidence="1">
    <location>
        <begin position="54"/>
        <end position="68"/>
    </location>
</feature>